<comment type="similarity">
    <text evidence="3">Belongs to the transferase hexapeptide repeat family.</text>
</comment>
<dbReference type="CDD" id="cd03354">
    <property type="entry name" value="LbH_SAT"/>
    <property type="match status" value="1"/>
</dbReference>
<keyword evidence="7" id="KW-0028">Amino-acid biosynthesis</keyword>
<comment type="catalytic activity">
    <reaction evidence="12">
        <text>L-serine + acetyl-CoA = O-acetyl-L-serine + CoA</text>
        <dbReference type="Rhea" id="RHEA:24560"/>
        <dbReference type="ChEBI" id="CHEBI:33384"/>
        <dbReference type="ChEBI" id="CHEBI:57287"/>
        <dbReference type="ChEBI" id="CHEBI:57288"/>
        <dbReference type="ChEBI" id="CHEBI:58340"/>
        <dbReference type="EC" id="2.3.1.30"/>
    </reaction>
</comment>
<dbReference type="Proteomes" id="UP000467488">
    <property type="component" value="Chromosome"/>
</dbReference>
<evidence type="ECO:0000313" key="15">
    <source>
        <dbReference type="Proteomes" id="UP000467488"/>
    </source>
</evidence>
<dbReference type="Pfam" id="PF00132">
    <property type="entry name" value="Hexapep"/>
    <property type="match status" value="1"/>
</dbReference>
<dbReference type="InterPro" id="IPR045304">
    <property type="entry name" value="LbH_SAT"/>
</dbReference>
<dbReference type="Pfam" id="PF06426">
    <property type="entry name" value="SATase_N"/>
    <property type="match status" value="1"/>
</dbReference>
<protein>
    <recommendedName>
        <fullName evidence="5">Serine acetyltransferase</fullName>
        <ecNumber evidence="4">2.3.1.30</ecNumber>
    </recommendedName>
</protein>
<dbReference type="InterPro" id="IPR011004">
    <property type="entry name" value="Trimer_LpxA-like_sf"/>
</dbReference>
<keyword evidence="6" id="KW-0963">Cytoplasm</keyword>
<evidence type="ECO:0000256" key="11">
    <source>
        <dbReference type="ARBA" id="ARBA00023315"/>
    </source>
</evidence>
<dbReference type="EMBL" id="AP022360">
    <property type="protein sequence ID" value="BBU79773.1"/>
    <property type="molecule type" value="Genomic_DNA"/>
</dbReference>
<dbReference type="InterPro" id="IPR005881">
    <property type="entry name" value="Ser_O-AcTrfase"/>
</dbReference>
<comment type="subcellular location">
    <subcellularLocation>
        <location evidence="1">Cytoplasm</location>
    </subcellularLocation>
</comment>
<dbReference type="GO" id="GO:0006535">
    <property type="term" value="P:cysteine biosynthetic process from serine"/>
    <property type="evidence" value="ECO:0007669"/>
    <property type="project" value="InterPro"/>
</dbReference>
<feature type="domain" description="Serine acetyltransferase N-terminal" evidence="13">
    <location>
        <begin position="9"/>
        <end position="115"/>
    </location>
</feature>
<gene>
    <name evidence="14" type="primary">cysE</name>
    <name evidence="14" type="ORF">EIMP300_11730</name>
</gene>
<dbReference type="NCBIfam" id="NF008349">
    <property type="entry name" value="PRK11132.1"/>
    <property type="match status" value="1"/>
</dbReference>
<comment type="pathway">
    <text evidence="2">Amino-acid biosynthesis; L-cysteine biosynthesis; L-cysteine from L-serine: step 1/2.</text>
</comment>
<evidence type="ECO:0000259" key="13">
    <source>
        <dbReference type="SMART" id="SM00971"/>
    </source>
</evidence>
<dbReference type="GO" id="GO:0005737">
    <property type="term" value="C:cytoplasm"/>
    <property type="evidence" value="ECO:0007669"/>
    <property type="project" value="UniProtKB-SubCell"/>
</dbReference>
<dbReference type="NCBIfam" id="TIGR01172">
    <property type="entry name" value="cysE"/>
    <property type="match status" value="1"/>
</dbReference>
<evidence type="ECO:0000256" key="9">
    <source>
        <dbReference type="ARBA" id="ARBA00022737"/>
    </source>
</evidence>
<evidence type="ECO:0000256" key="2">
    <source>
        <dbReference type="ARBA" id="ARBA00004876"/>
    </source>
</evidence>
<dbReference type="FunFam" id="1.10.3130.10:FF:000001">
    <property type="entry name" value="Acetyltransferase"/>
    <property type="match status" value="1"/>
</dbReference>
<dbReference type="InterPro" id="IPR001451">
    <property type="entry name" value="Hexapep"/>
</dbReference>
<dbReference type="FunFam" id="2.160.10.10:FF:000002">
    <property type="entry name" value="Serine acetyltransferase"/>
    <property type="match status" value="1"/>
</dbReference>
<reference evidence="14 15" key="1">
    <citation type="submission" date="2020-01" db="EMBL/GenBank/DDBJ databases">
        <title>Dynamics of blaIMP-6 dissemination in carbapenem resistant Enterobacteriacea isolated from regional surveillance in Osaka, Japan.</title>
        <authorList>
            <person name="Abe R."/>
            <person name="Akeda Y."/>
            <person name="Sugawara Y."/>
            <person name="Yamamoto N."/>
            <person name="Tomono K."/>
            <person name="Takeuchi D."/>
            <person name="Kawahara R."/>
            <person name="Hamada S."/>
        </authorList>
    </citation>
    <scope>NUCLEOTIDE SEQUENCE [LARGE SCALE GENOMIC DNA]</scope>
    <source>
        <strain evidence="14 15">E300</strain>
    </source>
</reference>
<name>A0A8S0FHC8_ECOLX</name>
<keyword evidence="9" id="KW-0677">Repeat</keyword>
<keyword evidence="8" id="KW-0808">Transferase</keyword>
<dbReference type="Gene3D" id="2.160.10.10">
    <property type="entry name" value="Hexapeptide repeat proteins"/>
    <property type="match status" value="1"/>
</dbReference>
<keyword evidence="11" id="KW-0012">Acyltransferase</keyword>
<evidence type="ECO:0000313" key="14">
    <source>
        <dbReference type="EMBL" id="BBU79773.1"/>
    </source>
</evidence>
<evidence type="ECO:0000256" key="4">
    <source>
        <dbReference type="ARBA" id="ARBA00013266"/>
    </source>
</evidence>
<dbReference type="PANTHER" id="PTHR42811">
    <property type="entry name" value="SERINE ACETYLTRANSFERASE"/>
    <property type="match status" value="1"/>
</dbReference>
<dbReference type="AlphaFoldDB" id="A0A8S0FHC8"/>
<dbReference type="SUPFAM" id="SSF51161">
    <property type="entry name" value="Trimeric LpxA-like enzymes"/>
    <property type="match status" value="1"/>
</dbReference>
<evidence type="ECO:0000256" key="3">
    <source>
        <dbReference type="ARBA" id="ARBA00007274"/>
    </source>
</evidence>
<dbReference type="InterPro" id="IPR042122">
    <property type="entry name" value="Ser_AcTrfase_N_sf"/>
</dbReference>
<keyword evidence="10" id="KW-0198">Cysteine biosynthesis</keyword>
<evidence type="ECO:0000256" key="7">
    <source>
        <dbReference type="ARBA" id="ARBA00022605"/>
    </source>
</evidence>
<evidence type="ECO:0000256" key="1">
    <source>
        <dbReference type="ARBA" id="ARBA00004496"/>
    </source>
</evidence>
<dbReference type="Gene3D" id="1.10.3130.10">
    <property type="entry name" value="serine acetyltransferase, domain 1"/>
    <property type="match status" value="1"/>
</dbReference>
<evidence type="ECO:0000256" key="8">
    <source>
        <dbReference type="ARBA" id="ARBA00022679"/>
    </source>
</evidence>
<dbReference type="InterPro" id="IPR010493">
    <property type="entry name" value="Ser_AcTrfase_N"/>
</dbReference>
<evidence type="ECO:0000256" key="6">
    <source>
        <dbReference type="ARBA" id="ARBA00022490"/>
    </source>
</evidence>
<evidence type="ECO:0000256" key="10">
    <source>
        <dbReference type="ARBA" id="ARBA00023192"/>
    </source>
</evidence>
<dbReference type="GO" id="GO:0009001">
    <property type="term" value="F:serine O-acetyltransferase activity"/>
    <property type="evidence" value="ECO:0007669"/>
    <property type="project" value="UniProtKB-EC"/>
</dbReference>
<accession>A0A8S0FHC8</accession>
<proteinExistence type="inferred from homology"/>
<organism evidence="14 15">
    <name type="scientific">Escherichia coli</name>
    <dbReference type="NCBI Taxonomy" id="562"/>
    <lineage>
        <taxon>Bacteria</taxon>
        <taxon>Pseudomonadati</taxon>
        <taxon>Pseudomonadota</taxon>
        <taxon>Gammaproteobacteria</taxon>
        <taxon>Enterobacterales</taxon>
        <taxon>Enterobacteriaceae</taxon>
        <taxon>Escherichia</taxon>
    </lineage>
</organism>
<dbReference type="SMART" id="SM00971">
    <property type="entry name" value="SATase_N"/>
    <property type="match status" value="1"/>
</dbReference>
<evidence type="ECO:0000256" key="5">
    <source>
        <dbReference type="ARBA" id="ARBA00018522"/>
    </source>
</evidence>
<dbReference type="EC" id="2.3.1.30" evidence="4"/>
<sequence>MSCEELEIVWNNIKAEARTLADCEPMLASFYHATLLKHENLGSALSYMLANKLSSPIMPAIDLPIREVVEEAYAADPEMIASAACDIQAVRTRDPAVDKYSTPLLYLKGFHALQAYRIGHWLWNQGRRALAIFLQNQVSVTFQVDIHPAAKIGRGIMLDHATGIVVGETAVIENDVSILQSVTLGGTGKSGGDRHPKIREGVMIGAGAKILGNIEVGRGAKIGGTEMQIRRLQVPWCCNRCRRTLLPLAFRHALSASRIAINRQWIWISISTALTIRLSMVMGSDVL</sequence>
<evidence type="ECO:0000256" key="12">
    <source>
        <dbReference type="ARBA" id="ARBA00049486"/>
    </source>
</evidence>